<dbReference type="EMBL" id="LGUT01000139">
    <property type="protein sequence ID" value="KOG91678.1"/>
    <property type="molecule type" value="Genomic_DNA"/>
</dbReference>
<dbReference type="Gene3D" id="3.40.630.30">
    <property type="match status" value="1"/>
</dbReference>
<name>A0ABR5JEC1_9ACTN</name>
<feature type="non-terminal residue" evidence="1">
    <location>
        <position position="97"/>
    </location>
</feature>
<comment type="caution">
    <text evidence="1">The sequence shown here is derived from an EMBL/GenBank/DDBJ whole genome shotgun (WGS) entry which is preliminary data.</text>
</comment>
<dbReference type="InterPro" id="IPR016181">
    <property type="entry name" value="Acyl_CoA_acyltransferase"/>
</dbReference>
<protein>
    <submittedName>
        <fullName evidence="1">Acetyltransferase</fullName>
    </submittedName>
</protein>
<evidence type="ECO:0000313" key="1">
    <source>
        <dbReference type="EMBL" id="KOG91678.1"/>
    </source>
</evidence>
<organism evidence="1 2">
    <name type="scientific">Streptomyces varsoviensis</name>
    <dbReference type="NCBI Taxonomy" id="67373"/>
    <lineage>
        <taxon>Bacteria</taxon>
        <taxon>Bacillati</taxon>
        <taxon>Actinomycetota</taxon>
        <taxon>Actinomycetes</taxon>
        <taxon>Kitasatosporales</taxon>
        <taxon>Streptomycetaceae</taxon>
        <taxon>Streptomyces</taxon>
    </lineage>
</organism>
<dbReference type="SUPFAM" id="SSF55729">
    <property type="entry name" value="Acyl-CoA N-acyltransferases (Nat)"/>
    <property type="match status" value="1"/>
</dbReference>
<dbReference type="CDD" id="cd04301">
    <property type="entry name" value="NAT_SF"/>
    <property type="match status" value="1"/>
</dbReference>
<gene>
    <name evidence="1" type="ORF">ADK38_01835</name>
</gene>
<reference evidence="1 2" key="1">
    <citation type="submission" date="2015-07" db="EMBL/GenBank/DDBJ databases">
        <authorList>
            <person name="Ju K.-S."/>
            <person name="Doroghazi J.R."/>
            <person name="Metcalf W.W."/>
        </authorList>
    </citation>
    <scope>NUCLEOTIDE SEQUENCE [LARGE SCALE GENOMIC DNA]</scope>
    <source>
        <strain evidence="1 2">NRRL B-3589</strain>
    </source>
</reference>
<keyword evidence="2" id="KW-1185">Reference proteome</keyword>
<accession>A0ABR5JEC1</accession>
<dbReference type="Proteomes" id="UP000037020">
    <property type="component" value="Unassembled WGS sequence"/>
</dbReference>
<dbReference type="Pfam" id="PF13527">
    <property type="entry name" value="Acetyltransf_9"/>
    <property type="match status" value="1"/>
</dbReference>
<evidence type="ECO:0000313" key="2">
    <source>
        <dbReference type="Proteomes" id="UP000037020"/>
    </source>
</evidence>
<sequence length="97" mass="10801">MIERTALSEEFVHFNQSTLFLHYGIHQSEPVIRAKLALAEPDGFLAVRDRGIVAGAVSRRLTMTVRPGRTLPATGLGEIAVLPSHRRRGLLRELMRA</sequence>
<proteinExistence type="predicted"/>